<evidence type="ECO:0000256" key="1">
    <source>
        <dbReference type="SAM" id="SignalP"/>
    </source>
</evidence>
<protein>
    <submittedName>
        <fullName evidence="2">Uncharacterized protein</fullName>
    </submittedName>
</protein>
<evidence type="ECO:0000313" key="3">
    <source>
        <dbReference type="Proteomes" id="UP001310594"/>
    </source>
</evidence>
<gene>
    <name evidence="2" type="ORF">LTR97_002112</name>
</gene>
<organism evidence="2 3">
    <name type="scientific">Elasticomyces elasticus</name>
    <dbReference type="NCBI Taxonomy" id="574655"/>
    <lineage>
        <taxon>Eukaryota</taxon>
        <taxon>Fungi</taxon>
        <taxon>Dikarya</taxon>
        <taxon>Ascomycota</taxon>
        <taxon>Pezizomycotina</taxon>
        <taxon>Dothideomycetes</taxon>
        <taxon>Dothideomycetidae</taxon>
        <taxon>Mycosphaerellales</taxon>
        <taxon>Teratosphaeriaceae</taxon>
        <taxon>Elasticomyces</taxon>
    </lineage>
</organism>
<dbReference type="Proteomes" id="UP001310594">
    <property type="component" value="Unassembled WGS sequence"/>
</dbReference>
<dbReference type="EMBL" id="JAVRQU010000003">
    <property type="protein sequence ID" value="KAK5704998.1"/>
    <property type="molecule type" value="Genomic_DNA"/>
</dbReference>
<keyword evidence="1" id="KW-0732">Signal</keyword>
<feature type="chain" id="PRO_5042818522" evidence="1">
    <location>
        <begin position="27"/>
        <end position="338"/>
    </location>
</feature>
<feature type="signal peptide" evidence="1">
    <location>
        <begin position="1"/>
        <end position="26"/>
    </location>
</feature>
<accession>A0AAN7WEZ1</accession>
<dbReference type="AlphaFoldDB" id="A0AAN7WEZ1"/>
<comment type="caution">
    <text evidence="2">The sequence shown here is derived from an EMBL/GenBank/DDBJ whole genome shotgun (WGS) entry which is preliminary data.</text>
</comment>
<sequence length="338" mass="37462">MEMEMTTFGLPCFLVHFFLLLLTAHARNVLGQNVSSYHDVQALKLTNYVTDGTSFVSAECNGRKHLEKLAAGSHDQSTLFNSRLALIDNGWTNNPDGGVPALRDGNPSRDGVERSLPEDAIEVYEWSNIPTSPKSNALYAWIQNAGTGVLKKAYGAGYPIGFKYAKTPATYQNQINAVAGMIMCKFNYGPAYEIAKNPELGLAPPLSRLSDVLWLQWKDAVKAHGTFPPDFGNIRYFYQHWVADPQSQAVIDSIKGRKGQELVGWPGKTYRMDGPDEEGEIARALLGSHNGNVGVYFLGQHLDAIKKKKTFSKVTLWGNDGPDSNHYDRNLLFYVVEV</sequence>
<evidence type="ECO:0000313" key="2">
    <source>
        <dbReference type="EMBL" id="KAK5704998.1"/>
    </source>
</evidence>
<name>A0AAN7WEZ1_9PEZI</name>
<reference evidence="2" key="1">
    <citation type="submission" date="2023-08" db="EMBL/GenBank/DDBJ databases">
        <title>Black Yeasts Isolated from many extreme environments.</title>
        <authorList>
            <person name="Coleine C."/>
            <person name="Stajich J.E."/>
            <person name="Selbmann L."/>
        </authorList>
    </citation>
    <scope>NUCLEOTIDE SEQUENCE</scope>
    <source>
        <strain evidence="2">CCFEE 5810</strain>
    </source>
</reference>
<proteinExistence type="predicted"/>